<feature type="region of interest" description="Disordered" evidence="2">
    <location>
        <begin position="491"/>
        <end position="592"/>
    </location>
</feature>
<protein>
    <recommendedName>
        <fullName evidence="3">EIF2B subunit epsilon/gamma LbH domain-containing protein</fullName>
    </recommendedName>
</protein>
<keyword evidence="1" id="KW-0963">Cytoplasm</keyword>
<dbReference type="Proteomes" id="UP001281761">
    <property type="component" value="Unassembled WGS sequence"/>
</dbReference>
<dbReference type="SUPFAM" id="SSF51161">
    <property type="entry name" value="Trimeric LpxA-like enzymes"/>
    <property type="match status" value="1"/>
</dbReference>
<feature type="compositionally biased region" description="Acidic residues" evidence="2">
    <location>
        <begin position="517"/>
        <end position="531"/>
    </location>
</feature>
<evidence type="ECO:0000256" key="1">
    <source>
        <dbReference type="ARBA" id="ARBA00022490"/>
    </source>
</evidence>
<dbReference type="EMBL" id="JARBJD010000036">
    <property type="protein sequence ID" value="KAK2958576.1"/>
    <property type="molecule type" value="Genomic_DNA"/>
</dbReference>
<feature type="region of interest" description="Disordered" evidence="2">
    <location>
        <begin position="739"/>
        <end position="758"/>
    </location>
</feature>
<feature type="domain" description="EIF2B subunit epsilon/gamma LbH" evidence="3">
    <location>
        <begin position="354"/>
        <end position="451"/>
    </location>
</feature>
<evidence type="ECO:0000256" key="2">
    <source>
        <dbReference type="SAM" id="MobiDB-lite"/>
    </source>
</evidence>
<sequence>MQPVSEIIIAASKKIDVIETFIKNSQWSSWENPRISVIEVHPVESVTEFFSALRQEPRIQSHFVFTYGGIVSNLDLTPYILSLQNTKEKDVLASFLFTTQTIGTIGEYASQNHPVQSRGVLGYDYTSKRIVIADWRNTREAEANRGSTPISKGTSFSADTVRKGGICVRSDLEPCWIGICKHEFINQFNDTYEFKNLEEFIVAVLNSPSENKILAEVVTERYCRRVTTIRDIKAATGAILRRWVYPIVPDRRVTRLISPVSIANAIRNPSHDLSKQNASPPPNAGSPVPNLTRTSPTSSDYFKTQKSTQLRGGGKGKAFGGFQSSLKQSMANLEQVQVSEEQNQFHIYTALDNWTYKESSAILQSPGLHGKSVLYGKNITVEPDCEVNQSTIGRNVHIGRGCRILNTIVWDQTVIGEGTVIEDSIVGKDVQIGKNVRLCAGCVIGARNQIPDGKVYTEPTILPPKEFQKSMPKLPSFSQKSPMSMSMKGLVTKKSTTGNVQRIPKLTSMKSSNLDMVVDEADSQDDSDDIGQVDVTNTESDEEFESSDSPSDSDWVGSSDSQTSDDSETGQDEEELDEDEPEYDPTEGWTGEDANYCRQIVMQYQSYLHDKKQPESLWSELKSQSKSQEYTDEVCAANVICAMWISIGESKKDFGILKRHYRIETREEAMLAQIRDWRVELKGGANSLDNQVSLLFELDKLGRRLTLKKNLYPVILDALVRTRIVDFQAVQTYFEELKEDAEDDDFEEEEEEEDGCTKKNIFEMTQTYVLQGQPSLDESASDDELSESGESDSFDD</sequence>
<evidence type="ECO:0000313" key="5">
    <source>
        <dbReference type="Proteomes" id="UP001281761"/>
    </source>
</evidence>
<reference evidence="4 5" key="1">
    <citation type="journal article" date="2022" name="bioRxiv">
        <title>Genomics of Preaxostyla Flagellates Illuminates Evolutionary Transitions and the Path Towards Mitochondrial Loss.</title>
        <authorList>
            <person name="Novak L.V.F."/>
            <person name="Treitli S.C."/>
            <person name="Pyrih J."/>
            <person name="Halakuc P."/>
            <person name="Pipaliya S.V."/>
            <person name="Vacek V."/>
            <person name="Brzon O."/>
            <person name="Soukal P."/>
            <person name="Eme L."/>
            <person name="Dacks J.B."/>
            <person name="Karnkowska A."/>
            <person name="Elias M."/>
            <person name="Hampl V."/>
        </authorList>
    </citation>
    <scope>NUCLEOTIDE SEQUENCE [LARGE SCALE GENOMIC DNA]</scope>
    <source>
        <strain evidence="4">NAU3</strain>
        <tissue evidence="4">Gut</tissue>
    </source>
</reference>
<dbReference type="InterPro" id="IPR011004">
    <property type="entry name" value="Trimer_LpxA-like_sf"/>
</dbReference>
<dbReference type="InterPro" id="IPR051956">
    <property type="entry name" value="eIF2B_epsilon"/>
</dbReference>
<dbReference type="Gene3D" id="2.160.10.10">
    <property type="entry name" value="Hexapeptide repeat proteins"/>
    <property type="match status" value="1"/>
</dbReference>
<feature type="compositionally biased region" description="Polar residues" evidence="2">
    <location>
        <begin position="289"/>
        <end position="310"/>
    </location>
</feature>
<evidence type="ECO:0000259" key="3">
    <source>
        <dbReference type="Pfam" id="PF25084"/>
    </source>
</evidence>
<organism evidence="4 5">
    <name type="scientific">Blattamonas nauphoetae</name>
    <dbReference type="NCBI Taxonomy" id="2049346"/>
    <lineage>
        <taxon>Eukaryota</taxon>
        <taxon>Metamonada</taxon>
        <taxon>Preaxostyla</taxon>
        <taxon>Oxymonadida</taxon>
        <taxon>Blattamonas</taxon>
    </lineage>
</organism>
<name>A0ABQ9Y4D1_9EUKA</name>
<evidence type="ECO:0000313" key="4">
    <source>
        <dbReference type="EMBL" id="KAK2958576.1"/>
    </source>
</evidence>
<proteinExistence type="predicted"/>
<comment type="caution">
    <text evidence="4">The sequence shown here is derived from an EMBL/GenBank/DDBJ whole genome shotgun (WGS) entry which is preliminary data.</text>
</comment>
<accession>A0ABQ9Y4D1</accession>
<feature type="region of interest" description="Disordered" evidence="2">
    <location>
        <begin position="772"/>
        <end position="796"/>
    </location>
</feature>
<dbReference type="PANTHER" id="PTHR45887:SF1">
    <property type="entry name" value="TRANSLATION INITIATION FACTOR EIF-2B SUBUNIT EPSILON"/>
    <property type="match status" value="1"/>
</dbReference>
<dbReference type="Pfam" id="PF25084">
    <property type="entry name" value="LbH_EIF2B"/>
    <property type="match status" value="1"/>
</dbReference>
<dbReference type="PANTHER" id="PTHR45887">
    <property type="entry name" value="TRANSLATION INITIATION FACTOR EIF-2B SUBUNIT EPSILON"/>
    <property type="match status" value="1"/>
</dbReference>
<feature type="compositionally biased region" description="Acidic residues" evidence="2">
    <location>
        <begin position="563"/>
        <end position="585"/>
    </location>
</feature>
<keyword evidence="5" id="KW-1185">Reference proteome</keyword>
<feature type="compositionally biased region" description="Low complexity" evidence="2">
    <location>
        <begin position="547"/>
        <end position="562"/>
    </location>
</feature>
<feature type="compositionally biased region" description="Acidic residues" evidence="2">
    <location>
        <begin position="779"/>
        <end position="796"/>
    </location>
</feature>
<feature type="region of interest" description="Disordered" evidence="2">
    <location>
        <begin position="268"/>
        <end position="315"/>
    </location>
</feature>
<feature type="compositionally biased region" description="Acidic residues" evidence="2">
    <location>
        <begin position="739"/>
        <end position="754"/>
    </location>
</feature>
<gene>
    <name evidence="4" type="ORF">BLNAU_6345</name>
</gene>
<dbReference type="InterPro" id="IPR056764">
    <property type="entry name" value="LbH_EIF2B3/5"/>
</dbReference>